<evidence type="ECO:0000256" key="8">
    <source>
        <dbReference type="SAM" id="SignalP"/>
    </source>
</evidence>
<dbReference type="Proteomes" id="UP000198615">
    <property type="component" value="Unassembled WGS sequence"/>
</dbReference>
<dbReference type="SUPFAM" id="SSF48452">
    <property type="entry name" value="TPR-like"/>
    <property type="match status" value="1"/>
</dbReference>
<keyword evidence="1 6" id="KW-0732">Signal</keyword>
<comment type="subunit">
    <text evidence="6">Part of the Bam complex.</text>
</comment>
<dbReference type="EMBL" id="FNBW01000004">
    <property type="protein sequence ID" value="SDF56387.1"/>
    <property type="molecule type" value="Genomic_DNA"/>
</dbReference>
<comment type="subcellular location">
    <subcellularLocation>
        <location evidence="6">Cell outer membrane</location>
        <topology evidence="6">Lipid-anchor</topology>
    </subcellularLocation>
</comment>
<dbReference type="OrthoDB" id="9804044at2"/>
<dbReference type="InterPro" id="IPR011990">
    <property type="entry name" value="TPR-like_helical_dom_sf"/>
</dbReference>
<keyword evidence="11" id="KW-1185">Reference proteome</keyword>
<keyword evidence="4 6" id="KW-0998">Cell outer membrane</keyword>
<dbReference type="RefSeq" id="WP_051244069.1">
    <property type="nucleotide sequence ID" value="NZ_FNBW01000004.1"/>
</dbReference>
<protein>
    <recommendedName>
        <fullName evidence="6">Outer membrane protein assembly factor BamD</fullName>
    </recommendedName>
</protein>
<reference evidence="10 11" key="1">
    <citation type="submission" date="2016-10" db="EMBL/GenBank/DDBJ databases">
        <authorList>
            <person name="Varghese N."/>
            <person name="Submissions S."/>
        </authorList>
    </citation>
    <scope>NUCLEOTIDE SEQUENCE [LARGE SCALE GENOMIC DNA]</scope>
    <source>
        <strain evidence="10 11">DSM 18839</strain>
    </source>
</reference>
<dbReference type="NCBIfam" id="TIGR03302">
    <property type="entry name" value="OM_YfiO"/>
    <property type="match status" value="1"/>
</dbReference>
<accession>A0A8G2BGJ9</accession>
<dbReference type="InterPro" id="IPR017689">
    <property type="entry name" value="BamD"/>
</dbReference>
<dbReference type="InterPro" id="IPR019734">
    <property type="entry name" value="TPR_rpt"/>
</dbReference>
<dbReference type="GO" id="GO:0051205">
    <property type="term" value="P:protein insertion into membrane"/>
    <property type="evidence" value="ECO:0007669"/>
    <property type="project" value="UniProtKB-UniRule"/>
</dbReference>
<gene>
    <name evidence="6" type="primary">bamD</name>
    <name evidence="10" type="ORF">SAMN05660686_01685</name>
</gene>
<dbReference type="Pfam" id="PF13525">
    <property type="entry name" value="YfiO"/>
    <property type="match status" value="1"/>
</dbReference>
<sequence>MSPLRTFIPRLAAIALVAALAACSSTDDDPEYVERPVEELYNDAYNAALAGEFKEAAPLFDEVERQHPYSVWATQAQLMSAYALYQSNDYDDAVAALDRFIQLNPGNPNVDYAYYLKGLCYYERIVDVGRDQKLTREALSSFEEVVQRFPNSKYARDARLKIDLARNHLAGKEMSIGRWYMRQGQYLAAINRFQRVTTEFDTTEQVPEALLRMTECYVALGLDEEAKRTASVLGYNYPGTDWYEDAYSLATKGRARTTAESGDDGWFGWGVGPF</sequence>
<dbReference type="Gene3D" id="1.25.40.10">
    <property type="entry name" value="Tetratricopeptide repeat domain"/>
    <property type="match status" value="1"/>
</dbReference>
<evidence type="ECO:0000256" key="5">
    <source>
        <dbReference type="ARBA" id="ARBA00023288"/>
    </source>
</evidence>
<feature type="signal peptide" evidence="8">
    <location>
        <begin position="1"/>
        <end position="21"/>
    </location>
</feature>
<comment type="function">
    <text evidence="6">Part of the outer membrane protein assembly complex, which is involved in assembly and insertion of beta-barrel proteins into the outer membrane.</text>
</comment>
<dbReference type="HAMAP" id="MF_00922">
    <property type="entry name" value="OM_assembly_BamD"/>
    <property type="match status" value="1"/>
</dbReference>
<dbReference type="GO" id="GO:1990063">
    <property type="term" value="C:Bam protein complex"/>
    <property type="evidence" value="ECO:0007669"/>
    <property type="project" value="TreeGrafter"/>
</dbReference>
<evidence type="ECO:0000313" key="10">
    <source>
        <dbReference type="EMBL" id="SDF56387.1"/>
    </source>
</evidence>
<keyword evidence="3 6" id="KW-0564">Palmitate</keyword>
<dbReference type="GO" id="GO:0043165">
    <property type="term" value="P:Gram-negative-bacterium-type cell outer membrane assembly"/>
    <property type="evidence" value="ECO:0007669"/>
    <property type="project" value="UniProtKB-UniRule"/>
</dbReference>
<dbReference type="PANTHER" id="PTHR37423">
    <property type="entry name" value="SOLUBLE LYTIC MUREIN TRANSGLYCOSYLASE-RELATED"/>
    <property type="match status" value="1"/>
</dbReference>
<proteinExistence type="inferred from homology"/>
<evidence type="ECO:0000313" key="11">
    <source>
        <dbReference type="Proteomes" id="UP000198615"/>
    </source>
</evidence>
<organism evidence="10 11">
    <name type="scientific">Thalassobaculum litoreum DSM 18839</name>
    <dbReference type="NCBI Taxonomy" id="1123362"/>
    <lineage>
        <taxon>Bacteria</taxon>
        <taxon>Pseudomonadati</taxon>
        <taxon>Pseudomonadota</taxon>
        <taxon>Alphaproteobacteria</taxon>
        <taxon>Rhodospirillales</taxon>
        <taxon>Thalassobaculaceae</taxon>
        <taxon>Thalassobaculum</taxon>
    </lineage>
</organism>
<dbReference type="PROSITE" id="PS51257">
    <property type="entry name" value="PROKAR_LIPOPROTEIN"/>
    <property type="match status" value="1"/>
</dbReference>
<evidence type="ECO:0000256" key="6">
    <source>
        <dbReference type="HAMAP-Rule" id="MF_00922"/>
    </source>
</evidence>
<evidence type="ECO:0000256" key="7">
    <source>
        <dbReference type="PROSITE-ProRule" id="PRU00339"/>
    </source>
</evidence>
<feature type="repeat" description="TPR" evidence="7">
    <location>
        <begin position="74"/>
        <end position="107"/>
    </location>
</feature>
<dbReference type="PROSITE" id="PS50005">
    <property type="entry name" value="TPR"/>
    <property type="match status" value="1"/>
</dbReference>
<keyword evidence="5 6" id="KW-0449">Lipoprotein</keyword>
<feature type="chain" id="PRO_5035018613" description="Outer membrane protein assembly factor BamD" evidence="8">
    <location>
        <begin position="22"/>
        <end position="274"/>
    </location>
</feature>
<evidence type="ECO:0000256" key="4">
    <source>
        <dbReference type="ARBA" id="ARBA00023237"/>
    </source>
</evidence>
<comment type="caution">
    <text evidence="10">The sequence shown here is derived from an EMBL/GenBank/DDBJ whole genome shotgun (WGS) entry which is preliminary data.</text>
</comment>
<keyword evidence="2 6" id="KW-0472">Membrane</keyword>
<evidence type="ECO:0000256" key="1">
    <source>
        <dbReference type="ARBA" id="ARBA00022729"/>
    </source>
</evidence>
<evidence type="ECO:0000259" key="9">
    <source>
        <dbReference type="Pfam" id="PF13525"/>
    </source>
</evidence>
<evidence type="ECO:0000256" key="3">
    <source>
        <dbReference type="ARBA" id="ARBA00023139"/>
    </source>
</evidence>
<feature type="domain" description="Outer membrane lipoprotein BamD-like" evidence="9">
    <location>
        <begin position="35"/>
        <end position="229"/>
    </location>
</feature>
<dbReference type="PANTHER" id="PTHR37423:SF1">
    <property type="entry name" value="OUTER MEMBRANE PROTEIN ASSEMBLY FACTOR BAMD"/>
    <property type="match status" value="1"/>
</dbReference>
<name>A0A8G2BGJ9_9PROT</name>
<dbReference type="InterPro" id="IPR039565">
    <property type="entry name" value="BamD-like"/>
</dbReference>
<dbReference type="AlphaFoldDB" id="A0A8G2BGJ9"/>
<evidence type="ECO:0000256" key="2">
    <source>
        <dbReference type="ARBA" id="ARBA00023136"/>
    </source>
</evidence>
<comment type="similarity">
    <text evidence="6">Belongs to the BamD family.</text>
</comment>
<dbReference type="CDD" id="cd15830">
    <property type="entry name" value="BamD"/>
    <property type="match status" value="1"/>
</dbReference>
<keyword evidence="7" id="KW-0802">TPR repeat</keyword>